<gene>
    <name evidence="2" type="ORF">FC24_GL001615</name>
</gene>
<keyword evidence="1" id="KW-1133">Transmembrane helix</keyword>
<organism evidence="2 3">
    <name type="scientific">Loigolactobacillus rennini DSM 20253</name>
    <dbReference type="NCBI Taxonomy" id="1423796"/>
    <lineage>
        <taxon>Bacteria</taxon>
        <taxon>Bacillati</taxon>
        <taxon>Bacillota</taxon>
        <taxon>Bacilli</taxon>
        <taxon>Lactobacillales</taxon>
        <taxon>Lactobacillaceae</taxon>
        <taxon>Loigolactobacillus</taxon>
    </lineage>
</organism>
<evidence type="ECO:0000256" key="1">
    <source>
        <dbReference type="SAM" id="Phobius"/>
    </source>
</evidence>
<evidence type="ECO:0000313" key="2">
    <source>
        <dbReference type="EMBL" id="KRM97357.1"/>
    </source>
</evidence>
<protein>
    <submittedName>
        <fullName evidence="2">Uncharacterized protein</fullName>
    </submittedName>
</protein>
<sequence>METPSRSRARRQNVVAAPKKHGGLAVLLCFLATIGLLVAVGTGVARQRVFNADYLVTQLDKTDAGKQLAKVANAEISSIAEDRGLPSAVVPQTVTKHAAQQDLDQTVRNLLAGSDQPVTVEHIIAHNKSALTAKLNQQTANFFDQYGAANALTSGLTDTLETRLTNELNTDQVSKAVQEVGTVKRLVNVAFWIGIVVTVLCLIGLIWLDRSVFRFAKQFGWITLISGLLIFIGYFGVSSMGIVELAAATVGSFGTAAAALGNAVLTSYARPSYVLMIIGLLSLLLSLFGRRQRR</sequence>
<dbReference type="OrthoDB" id="2288485at2"/>
<feature type="transmembrane region" description="Helical" evidence="1">
    <location>
        <begin position="271"/>
        <end position="289"/>
    </location>
</feature>
<feature type="transmembrane region" description="Helical" evidence="1">
    <location>
        <begin position="24"/>
        <end position="45"/>
    </location>
</feature>
<proteinExistence type="predicted"/>
<dbReference type="STRING" id="1423796.FC24_GL001615"/>
<keyword evidence="3" id="KW-1185">Reference proteome</keyword>
<feature type="transmembrane region" description="Helical" evidence="1">
    <location>
        <begin position="219"/>
        <end position="238"/>
    </location>
</feature>
<dbReference type="Proteomes" id="UP000051638">
    <property type="component" value="Unassembled WGS sequence"/>
</dbReference>
<keyword evidence="1" id="KW-0812">Transmembrane</keyword>
<feature type="transmembrane region" description="Helical" evidence="1">
    <location>
        <begin position="186"/>
        <end position="207"/>
    </location>
</feature>
<keyword evidence="1" id="KW-0472">Membrane</keyword>
<dbReference type="PATRIC" id="fig|1423796.3.peg.1643"/>
<accession>A0A0R2D003</accession>
<name>A0A0R2D003_9LACO</name>
<dbReference type="EMBL" id="AYYI01000042">
    <property type="protein sequence ID" value="KRM97357.1"/>
    <property type="molecule type" value="Genomic_DNA"/>
</dbReference>
<dbReference type="AlphaFoldDB" id="A0A0R2D003"/>
<dbReference type="RefSeq" id="WP_057874164.1">
    <property type="nucleotide sequence ID" value="NZ_AYYI01000042.1"/>
</dbReference>
<reference evidence="2 3" key="1">
    <citation type="journal article" date="2015" name="Genome Announc.">
        <title>Expanding the biotechnology potential of lactobacilli through comparative genomics of 213 strains and associated genera.</title>
        <authorList>
            <person name="Sun Z."/>
            <person name="Harris H.M."/>
            <person name="McCann A."/>
            <person name="Guo C."/>
            <person name="Argimon S."/>
            <person name="Zhang W."/>
            <person name="Yang X."/>
            <person name="Jeffery I.B."/>
            <person name="Cooney J.C."/>
            <person name="Kagawa T.F."/>
            <person name="Liu W."/>
            <person name="Song Y."/>
            <person name="Salvetti E."/>
            <person name="Wrobel A."/>
            <person name="Rasinkangas P."/>
            <person name="Parkhill J."/>
            <person name="Rea M.C."/>
            <person name="O'Sullivan O."/>
            <person name="Ritari J."/>
            <person name="Douillard F.P."/>
            <person name="Paul Ross R."/>
            <person name="Yang R."/>
            <person name="Briner A.E."/>
            <person name="Felis G.E."/>
            <person name="de Vos W.M."/>
            <person name="Barrangou R."/>
            <person name="Klaenhammer T.R."/>
            <person name="Caufield P.W."/>
            <person name="Cui Y."/>
            <person name="Zhang H."/>
            <person name="O'Toole P.W."/>
        </authorList>
    </citation>
    <scope>NUCLEOTIDE SEQUENCE [LARGE SCALE GENOMIC DNA]</scope>
    <source>
        <strain evidence="2 3">DSM 20253</strain>
    </source>
</reference>
<comment type="caution">
    <text evidence="2">The sequence shown here is derived from an EMBL/GenBank/DDBJ whole genome shotgun (WGS) entry which is preliminary data.</text>
</comment>
<evidence type="ECO:0000313" key="3">
    <source>
        <dbReference type="Proteomes" id="UP000051638"/>
    </source>
</evidence>